<keyword evidence="1 2" id="KW-0732">Signal</keyword>
<gene>
    <name evidence="5" type="ORF">SAMN05428642_1021041</name>
</gene>
<organism evidence="5 6">
    <name type="scientific">Flaviramulus basaltis</name>
    <dbReference type="NCBI Taxonomy" id="369401"/>
    <lineage>
        <taxon>Bacteria</taxon>
        <taxon>Pseudomonadati</taxon>
        <taxon>Bacteroidota</taxon>
        <taxon>Flavobacteriia</taxon>
        <taxon>Flavobacteriales</taxon>
        <taxon>Flavobacteriaceae</taxon>
        <taxon>Flaviramulus</taxon>
    </lineage>
</organism>
<dbReference type="NCBIfam" id="TIGR04183">
    <property type="entry name" value="Por_Secre_tail"/>
    <property type="match status" value="1"/>
</dbReference>
<proteinExistence type="predicted"/>
<dbReference type="InterPro" id="IPR008754">
    <property type="entry name" value="Peptidase_M43"/>
</dbReference>
<dbReference type="InterPro" id="IPR026444">
    <property type="entry name" value="Secre_tail"/>
</dbReference>
<dbReference type="InterPro" id="IPR024079">
    <property type="entry name" value="MetalloPept_cat_dom_sf"/>
</dbReference>
<feature type="domain" description="Peptidase M43 pregnancy-associated plasma-A" evidence="3">
    <location>
        <begin position="184"/>
        <end position="289"/>
    </location>
</feature>
<evidence type="ECO:0000256" key="2">
    <source>
        <dbReference type="SAM" id="SignalP"/>
    </source>
</evidence>
<dbReference type="Proteomes" id="UP000182544">
    <property type="component" value="Unassembled WGS sequence"/>
</dbReference>
<dbReference type="STRING" id="369401.SAMN05428642_1021041"/>
<keyword evidence="6" id="KW-1185">Reference proteome</keyword>
<dbReference type="Pfam" id="PF18962">
    <property type="entry name" value="Por_Secre_tail"/>
    <property type="match status" value="1"/>
</dbReference>
<dbReference type="OrthoDB" id="6278496at2"/>
<feature type="signal peptide" evidence="2">
    <location>
        <begin position="1"/>
        <end position="25"/>
    </location>
</feature>
<evidence type="ECO:0000313" key="6">
    <source>
        <dbReference type="Proteomes" id="UP000182544"/>
    </source>
</evidence>
<dbReference type="AlphaFoldDB" id="A0A1K2IKP7"/>
<dbReference type="RefSeq" id="WP_072402325.1">
    <property type="nucleotide sequence ID" value="NZ_FPKV01000002.1"/>
</dbReference>
<dbReference type="Gene3D" id="3.40.390.10">
    <property type="entry name" value="Collagenase (Catalytic Domain)"/>
    <property type="match status" value="1"/>
</dbReference>
<accession>A0A1K2IKP7</accession>
<evidence type="ECO:0000259" key="3">
    <source>
        <dbReference type="Pfam" id="PF05572"/>
    </source>
</evidence>
<dbReference type="GO" id="GO:0008237">
    <property type="term" value="F:metallopeptidase activity"/>
    <property type="evidence" value="ECO:0007669"/>
    <property type="project" value="InterPro"/>
</dbReference>
<protein>
    <submittedName>
        <fullName evidence="5">Por secretion system C-terminal sorting domain-containing protein</fullName>
    </submittedName>
</protein>
<sequence length="388" mass="43646">MRLLSLKFKLLLFSVFLSHSSHLLSQNELEPSCATTTSKEFIDYYNSIKDQINGFDKDFSQKKSSKTKGSKNTLNYIPIKAHIVRLSNGSSGLNEANLNDAIANLNDIYSSAFMNFYLYEEINFIDNDQLCHFKKGNEKSLIEANYVPNAINIYFIDYIENLSGDSVCGYTEEKNNVIVMKSSCSINDSSLAHEMGHFFSLIHTHGASNTKQTTEFVDGSNCDTDGDGICDTPADPTLSYDNVDSSCNYKGNETDAHGDVFNPDTDNIMSYSRKSCRSHFSEEQFSRMYSYYKFIADRFANDYSDIDVQIDKLSDAKIYPNPVSNGKIFIKTALIESAIHFQVTNFQGQMLSKGIISNGEIDVNHLASGSYLLMLENDDSKVIKKFIK</sequence>
<feature type="domain" description="Secretion system C-terminal sorting" evidence="4">
    <location>
        <begin position="318"/>
        <end position="387"/>
    </location>
</feature>
<dbReference type="Pfam" id="PF05572">
    <property type="entry name" value="Peptidase_M43"/>
    <property type="match status" value="1"/>
</dbReference>
<evidence type="ECO:0000256" key="1">
    <source>
        <dbReference type="ARBA" id="ARBA00022729"/>
    </source>
</evidence>
<reference evidence="5 6" key="1">
    <citation type="submission" date="2016-10" db="EMBL/GenBank/DDBJ databases">
        <authorList>
            <person name="de Groot N.N."/>
        </authorList>
    </citation>
    <scope>NUCLEOTIDE SEQUENCE [LARGE SCALE GENOMIC DNA]</scope>
    <source>
        <strain evidence="5 6">DSM 18180</strain>
    </source>
</reference>
<dbReference type="EMBL" id="FPKV01000002">
    <property type="protein sequence ID" value="SFZ92858.1"/>
    <property type="molecule type" value="Genomic_DNA"/>
</dbReference>
<evidence type="ECO:0000259" key="4">
    <source>
        <dbReference type="Pfam" id="PF18962"/>
    </source>
</evidence>
<dbReference type="SUPFAM" id="SSF55486">
    <property type="entry name" value="Metalloproteases ('zincins'), catalytic domain"/>
    <property type="match status" value="1"/>
</dbReference>
<feature type="chain" id="PRO_5011956043" evidence="2">
    <location>
        <begin position="26"/>
        <end position="388"/>
    </location>
</feature>
<evidence type="ECO:0000313" key="5">
    <source>
        <dbReference type="EMBL" id="SFZ92858.1"/>
    </source>
</evidence>
<name>A0A1K2IKP7_9FLAO</name>